<protein>
    <recommendedName>
        <fullName evidence="1">DUF1707 domain-containing protein</fullName>
    </recommendedName>
</protein>
<reference evidence="3" key="1">
    <citation type="journal article" date="2019" name="Int. J. Syst. Evol. Microbiol.">
        <title>The Global Catalogue of Microorganisms (GCM) 10K type strain sequencing project: providing services to taxonomists for standard genome sequencing and annotation.</title>
        <authorList>
            <consortium name="The Broad Institute Genomics Platform"/>
            <consortium name="The Broad Institute Genome Sequencing Center for Infectious Disease"/>
            <person name="Wu L."/>
            <person name="Ma J."/>
        </authorList>
    </citation>
    <scope>NUCLEOTIDE SEQUENCE [LARGE SCALE GENOMIC DNA]</scope>
    <source>
        <strain evidence="3">JCM 18302</strain>
    </source>
</reference>
<evidence type="ECO:0000313" key="2">
    <source>
        <dbReference type="EMBL" id="GAA5131747.1"/>
    </source>
</evidence>
<keyword evidence="3" id="KW-1185">Reference proteome</keyword>
<organism evidence="2 3">
    <name type="scientific">Pseudonocardia adelaidensis</name>
    <dbReference type="NCBI Taxonomy" id="648754"/>
    <lineage>
        <taxon>Bacteria</taxon>
        <taxon>Bacillati</taxon>
        <taxon>Actinomycetota</taxon>
        <taxon>Actinomycetes</taxon>
        <taxon>Pseudonocardiales</taxon>
        <taxon>Pseudonocardiaceae</taxon>
        <taxon>Pseudonocardia</taxon>
    </lineage>
</organism>
<sequence>MDEPPRPELRIGDRERRAVDAHLQQAHADGVLTLSEYDERAAQCWAARTQSDLDELVRDLPPYRPGPDEEPTVAVAAPESAPAPTEKSLGQRIGGSLVGVAAIGALIFVGSHVVTADDGAAIFGNRQITVAPGQERVEVGMLFGSVDVVVPDGVRARPTGAVIFGSTDCALACTGQGTEVVVDATGAFGSVDILRPGEPEPDDDDDD</sequence>
<dbReference type="EMBL" id="BAABJO010000024">
    <property type="protein sequence ID" value="GAA5131747.1"/>
    <property type="molecule type" value="Genomic_DNA"/>
</dbReference>
<evidence type="ECO:0000313" key="3">
    <source>
        <dbReference type="Proteomes" id="UP001500804"/>
    </source>
</evidence>
<evidence type="ECO:0000259" key="1">
    <source>
        <dbReference type="Pfam" id="PF08044"/>
    </source>
</evidence>
<proteinExistence type="predicted"/>
<dbReference type="Proteomes" id="UP001500804">
    <property type="component" value="Unassembled WGS sequence"/>
</dbReference>
<comment type="caution">
    <text evidence="2">The sequence shown here is derived from an EMBL/GenBank/DDBJ whole genome shotgun (WGS) entry which is preliminary data.</text>
</comment>
<dbReference type="PANTHER" id="PTHR40763">
    <property type="entry name" value="MEMBRANE PROTEIN-RELATED"/>
    <property type="match status" value="1"/>
</dbReference>
<accession>A0ABP9NQU2</accession>
<name>A0ABP9NQU2_9PSEU</name>
<dbReference type="Pfam" id="PF08044">
    <property type="entry name" value="DUF1707"/>
    <property type="match status" value="1"/>
</dbReference>
<gene>
    <name evidence="2" type="ORF">GCM10023320_55430</name>
</gene>
<dbReference type="PANTHER" id="PTHR40763:SF5">
    <property type="entry name" value="MEMBRANE PROTEIN"/>
    <property type="match status" value="1"/>
</dbReference>
<dbReference type="InterPro" id="IPR012551">
    <property type="entry name" value="DUF1707_SHOCT-like"/>
</dbReference>
<dbReference type="RefSeq" id="WP_345608652.1">
    <property type="nucleotide sequence ID" value="NZ_BAABJO010000024.1"/>
</dbReference>
<feature type="domain" description="DUF1707" evidence="1">
    <location>
        <begin position="9"/>
        <end position="61"/>
    </location>
</feature>